<evidence type="ECO:0000259" key="2">
    <source>
        <dbReference type="Pfam" id="PF00534"/>
    </source>
</evidence>
<keyword evidence="4" id="KW-1185">Reference proteome</keyword>
<evidence type="ECO:0000256" key="1">
    <source>
        <dbReference type="ARBA" id="ARBA00022679"/>
    </source>
</evidence>
<reference evidence="3" key="1">
    <citation type="journal article" date="2014" name="Int. J. Syst. Evol. Microbiol.">
        <title>Complete genome sequence of Corynebacterium casei LMG S-19264T (=DSM 44701T), isolated from a smear-ripened cheese.</title>
        <authorList>
            <consortium name="US DOE Joint Genome Institute (JGI-PGF)"/>
            <person name="Walter F."/>
            <person name="Albersmeier A."/>
            <person name="Kalinowski J."/>
            <person name="Ruckert C."/>
        </authorList>
    </citation>
    <scope>NUCLEOTIDE SEQUENCE</scope>
    <source>
        <strain evidence="3">CGMCC 4.7306</strain>
    </source>
</reference>
<reference evidence="3" key="2">
    <citation type="submission" date="2020-09" db="EMBL/GenBank/DDBJ databases">
        <authorList>
            <person name="Sun Q."/>
            <person name="Zhou Y."/>
        </authorList>
    </citation>
    <scope>NUCLEOTIDE SEQUENCE</scope>
    <source>
        <strain evidence="3">CGMCC 4.7306</strain>
    </source>
</reference>
<name>A0A917SHY3_9ACTN</name>
<dbReference type="Proteomes" id="UP000613840">
    <property type="component" value="Unassembled WGS sequence"/>
</dbReference>
<comment type="caution">
    <text evidence="3">The sequence shown here is derived from an EMBL/GenBank/DDBJ whole genome shotgun (WGS) entry which is preliminary data.</text>
</comment>
<evidence type="ECO:0000313" key="4">
    <source>
        <dbReference type="Proteomes" id="UP000613840"/>
    </source>
</evidence>
<organism evidence="3 4">
    <name type="scientific">Microlunatus endophyticus</name>
    <dbReference type="NCBI Taxonomy" id="1716077"/>
    <lineage>
        <taxon>Bacteria</taxon>
        <taxon>Bacillati</taxon>
        <taxon>Actinomycetota</taxon>
        <taxon>Actinomycetes</taxon>
        <taxon>Propionibacteriales</taxon>
        <taxon>Propionibacteriaceae</taxon>
        <taxon>Microlunatus</taxon>
    </lineage>
</organism>
<gene>
    <name evidence="3" type="ORF">GCM10011575_47000</name>
</gene>
<evidence type="ECO:0000313" key="3">
    <source>
        <dbReference type="EMBL" id="GGL83279.1"/>
    </source>
</evidence>
<sequence length="373" mass="41221">MLKGNPAVSKPCAGLSGYRPDILVITQSVSPNFAPVLDRLATRFNILVVYLYPTSPRASWGDLEIRHPYIVLSDSWLNAAKILVAALRPGAPKALVVMGYKGPLRLSALVAFRLRRRPIVSRTDSNAIALTGEPRLKRAARRLAYRMIFPARTRIWTIGQANTSFWESYVGRGNTHLIPYSTPVLPDSLGHPPSPRKSDPTRMRFLFVGRLTAVKDVGLLIDAFEELTRPEEREWTLAIVGDGESAADWTRRAANDARISFHGAVDHHRLDEHYHQSDVLVLPSRQEAWGLVVSEALGFGLYAVVSDRVGASELISDPASGTVFPAGDRTALIAALRRAATQPMRRPVPPYDPTDDMADDLEKLLAGDDDAYW</sequence>
<dbReference type="SUPFAM" id="SSF53756">
    <property type="entry name" value="UDP-Glycosyltransferase/glycogen phosphorylase"/>
    <property type="match status" value="1"/>
</dbReference>
<dbReference type="Gene3D" id="3.40.50.2000">
    <property type="entry name" value="Glycogen Phosphorylase B"/>
    <property type="match status" value="2"/>
</dbReference>
<accession>A0A917SHY3</accession>
<dbReference type="InterPro" id="IPR001296">
    <property type="entry name" value="Glyco_trans_1"/>
</dbReference>
<protein>
    <recommendedName>
        <fullName evidence="2">Glycosyl transferase family 1 domain-containing protein</fullName>
    </recommendedName>
</protein>
<feature type="domain" description="Glycosyl transferase family 1" evidence="2">
    <location>
        <begin position="199"/>
        <end position="343"/>
    </location>
</feature>
<dbReference type="PANTHER" id="PTHR45947">
    <property type="entry name" value="SULFOQUINOVOSYL TRANSFERASE SQD2"/>
    <property type="match status" value="1"/>
</dbReference>
<dbReference type="GO" id="GO:0016757">
    <property type="term" value="F:glycosyltransferase activity"/>
    <property type="evidence" value="ECO:0007669"/>
    <property type="project" value="InterPro"/>
</dbReference>
<dbReference type="AlphaFoldDB" id="A0A917SHY3"/>
<dbReference type="InterPro" id="IPR050194">
    <property type="entry name" value="Glycosyltransferase_grp1"/>
</dbReference>
<proteinExistence type="predicted"/>
<dbReference type="PANTHER" id="PTHR45947:SF3">
    <property type="entry name" value="SULFOQUINOVOSYL TRANSFERASE SQD2"/>
    <property type="match status" value="1"/>
</dbReference>
<dbReference type="Pfam" id="PF00534">
    <property type="entry name" value="Glycos_transf_1"/>
    <property type="match status" value="1"/>
</dbReference>
<keyword evidence="1" id="KW-0808">Transferase</keyword>
<dbReference type="EMBL" id="BMMZ01000020">
    <property type="protein sequence ID" value="GGL83279.1"/>
    <property type="molecule type" value="Genomic_DNA"/>
</dbReference>